<evidence type="ECO:0000313" key="2">
    <source>
        <dbReference type="EMBL" id="MBT1543198.1"/>
    </source>
</evidence>
<dbReference type="PANTHER" id="PTHR30121:SF6">
    <property type="entry name" value="SLR6007 PROTEIN"/>
    <property type="match status" value="1"/>
</dbReference>
<dbReference type="EMBL" id="JAHEWX010000025">
    <property type="protein sequence ID" value="MBT1543198.1"/>
    <property type="molecule type" value="Genomic_DNA"/>
</dbReference>
<accession>A0A5P8YUE5</accession>
<dbReference type="InterPro" id="IPR051162">
    <property type="entry name" value="T4SS_component"/>
</dbReference>
<proteinExistence type="predicted"/>
<dbReference type="GO" id="GO:0005524">
    <property type="term" value="F:ATP binding"/>
    <property type="evidence" value="ECO:0007669"/>
    <property type="project" value="UniProtKB-KW"/>
</dbReference>
<gene>
    <name evidence="2" type="ORF">KK103_15655</name>
</gene>
<evidence type="ECO:0000256" key="1">
    <source>
        <dbReference type="SAM" id="MobiDB-lite"/>
    </source>
</evidence>
<reference evidence="2" key="1">
    <citation type="submission" date="2021-05" db="EMBL/GenBank/DDBJ databases">
        <title>Whole genome sequence of Curtobacterium flaccumfaciens pv. flaccumfaciens strain CFBP 3417.</title>
        <authorList>
            <person name="Osdaghi E."/>
            <person name="Taghouti G."/>
            <person name="Portier P."/>
            <person name="Fazliarab A."/>
            <person name="Taghavi S.M."/>
            <person name="Briand M."/>
            <person name="Le-Saux M."/>
            <person name="Jacques M.-A."/>
        </authorList>
    </citation>
    <scope>NUCLEOTIDE SEQUENCE</scope>
    <source>
        <strain evidence="2">CFBP 3417</strain>
    </source>
</reference>
<dbReference type="Pfam" id="PF12846">
    <property type="entry name" value="AAA_10"/>
    <property type="match status" value="1"/>
</dbReference>
<dbReference type="Gene3D" id="3.40.50.300">
    <property type="entry name" value="P-loop containing nucleotide triphosphate hydrolases"/>
    <property type="match status" value="2"/>
</dbReference>
<sequence length="525" mass="57610">MDQQEGTAAITGSGGALDLIASDLQAYHQELNRSDKEVEVQASMILAVGAPTPEEARDRAEFLRRDFKRIDFIFDIPLGAQEALWWGMQPGTPTTRQVREFTEIAPGAHFGALAPLLSTDLGDDKGILIAENITGGMGRPVLLDLEGQILADSAASIGCVGEPGAGKSTFIKLVLGATHDRGGKILAIDRTEEREYALFAASLDPEHTVLVDLTEPEVSLDPLRLLGVREGSATVQTLLSALLGYSAQSDEGATIASVLDPDYAEKNNLTSMRQVHAHLELLGKDDESARTIAKRMKLYAGKQMGRVLFDDSMPPLDLGKRAIMFLTHGVALPTESELANKHLFDRVPLEKLFGRAMYAMITSLSRRICFASKTELTLFATDEAHHITNSPEGDQEMDLWYREGRRNKAPVLVASQDAVSLGSGRGFIKNRFQFRQTDEDLARANLEWFHKAIASDPELVRMVTEELSPRDASGKVPDDRRGEALYRDTRPRMGKVRVILPRRPERRTAVLSTPEAASLELAVTS</sequence>
<organism evidence="2 3">
    <name type="scientific">Curtobacterium flaccumfaciens pv. flaccumfaciens</name>
    <dbReference type="NCBI Taxonomy" id="138532"/>
    <lineage>
        <taxon>Bacteria</taxon>
        <taxon>Bacillati</taxon>
        <taxon>Actinomycetota</taxon>
        <taxon>Actinomycetes</taxon>
        <taxon>Micrococcales</taxon>
        <taxon>Microbacteriaceae</taxon>
        <taxon>Curtobacterium</taxon>
    </lineage>
</organism>
<dbReference type="SUPFAM" id="SSF52540">
    <property type="entry name" value="P-loop containing nucleoside triphosphate hydrolases"/>
    <property type="match status" value="1"/>
</dbReference>
<dbReference type="InterPro" id="IPR027417">
    <property type="entry name" value="P-loop_NTPase"/>
</dbReference>
<dbReference type="PANTHER" id="PTHR30121">
    <property type="entry name" value="UNCHARACTERIZED PROTEIN YJGR-RELATED"/>
    <property type="match status" value="1"/>
</dbReference>
<evidence type="ECO:0000313" key="3">
    <source>
        <dbReference type="Proteomes" id="UP000709437"/>
    </source>
</evidence>
<dbReference type="Proteomes" id="UP000709437">
    <property type="component" value="Unassembled WGS sequence"/>
</dbReference>
<comment type="caution">
    <text evidence="2">The sequence shown here is derived from an EMBL/GenBank/DDBJ whole genome shotgun (WGS) entry which is preliminary data.</text>
</comment>
<dbReference type="AlphaFoldDB" id="A0A5P8YUE5"/>
<name>A0A5P8YUE5_9MICO</name>
<keyword evidence="2" id="KW-0067">ATP-binding</keyword>
<protein>
    <submittedName>
        <fullName evidence="2">ATP-binding protein</fullName>
    </submittedName>
</protein>
<feature type="region of interest" description="Disordered" evidence="1">
    <location>
        <begin position="466"/>
        <end position="487"/>
    </location>
</feature>
<keyword evidence="2" id="KW-0547">Nucleotide-binding</keyword>